<keyword evidence="23" id="KW-0009">Actin-binding</keyword>
<comment type="pathway">
    <text evidence="6">Lipid metabolism; sphingolipid metabolism.</text>
</comment>
<dbReference type="Pfam" id="PF02275">
    <property type="entry name" value="CBAH"/>
    <property type="match status" value="1"/>
</dbReference>
<dbReference type="GO" id="GO:0005576">
    <property type="term" value="C:extracellular region"/>
    <property type="evidence" value="ECO:0007669"/>
    <property type="project" value="UniProtKB-SubCell"/>
</dbReference>
<comment type="catalytic activity">
    <reaction evidence="27">
        <text>an N-acylsphing-4-enine + H2O = sphing-4-enine + a fatty acid</text>
        <dbReference type="Rhea" id="RHEA:20856"/>
        <dbReference type="ChEBI" id="CHEBI:15377"/>
        <dbReference type="ChEBI" id="CHEBI:28868"/>
        <dbReference type="ChEBI" id="CHEBI:52639"/>
        <dbReference type="ChEBI" id="CHEBI:57756"/>
        <dbReference type="EC" id="3.5.1.23"/>
    </reaction>
</comment>
<keyword evidence="21" id="KW-1015">Disulfide bond</keyword>
<evidence type="ECO:0000256" key="15">
    <source>
        <dbReference type="ARBA" id="ARBA00022552"/>
    </source>
</evidence>
<dbReference type="InterPro" id="IPR029130">
    <property type="entry name" value="Acid_ceramidase_N"/>
</dbReference>
<dbReference type="EC" id="3.5.1.23" evidence="10"/>
<evidence type="ECO:0000256" key="27">
    <source>
        <dbReference type="ARBA" id="ARBA00048057"/>
    </source>
</evidence>
<dbReference type="GO" id="GO:0003723">
    <property type="term" value="F:RNA binding"/>
    <property type="evidence" value="ECO:0007669"/>
    <property type="project" value="UniProtKB-KW"/>
</dbReference>
<comment type="similarity">
    <text evidence="9">Belongs to the FRG1 family.</text>
</comment>
<reference evidence="33" key="1">
    <citation type="submission" date="2025-08" db="UniProtKB">
        <authorList>
            <consortium name="Ensembl"/>
        </authorList>
    </citation>
    <scope>IDENTIFICATION</scope>
</reference>
<dbReference type="GeneTree" id="ENSGT00530000063548"/>
<dbReference type="InterPro" id="IPR029132">
    <property type="entry name" value="CBAH/NAAA_C"/>
</dbReference>
<dbReference type="GO" id="GO:0003779">
    <property type="term" value="F:actin binding"/>
    <property type="evidence" value="ECO:0007669"/>
    <property type="project" value="UniProtKB-KW"/>
</dbReference>
<keyword evidence="16" id="KW-0732">Signal</keyword>
<evidence type="ECO:0000256" key="1">
    <source>
        <dbReference type="ARBA" id="ARBA00004216"/>
    </source>
</evidence>
<proteinExistence type="inferred from homology"/>
<dbReference type="GO" id="GO:0007517">
    <property type="term" value="P:muscle organ development"/>
    <property type="evidence" value="ECO:0007669"/>
    <property type="project" value="UniProtKB-KW"/>
</dbReference>
<keyword evidence="19" id="KW-0746">Sphingolipid metabolism</keyword>
<evidence type="ECO:0000256" key="11">
    <source>
        <dbReference type="ARBA" id="ARBA00022490"/>
    </source>
</evidence>
<feature type="region of interest" description="Disordered" evidence="30">
    <location>
        <begin position="1"/>
        <end position="35"/>
    </location>
</feature>
<evidence type="ECO:0000259" key="32">
    <source>
        <dbReference type="Pfam" id="PF15508"/>
    </source>
</evidence>
<organism evidence="33 34">
    <name type="scientific">Cyprinus carpio carpio</name>
    <dbReference type="NCBI Taxonomy" id="630221"/>
    <lineage>
        <taxon>Eukaryota</taxon>
        <taxon>Metazoa</taxon>
        <taxon>Chordata</taxon>
        <taxon>Craniata</taxon>
        <taxon>Vertebrata</taxon>
        <taxon>Euteleostomi</taxon>
        <taxon>Actinopterygii</taxon>
        <taxon>Neopterygii</taxon>
        <taxon>Teleostei</taxon>
        <taxon>Ostariophysi</taxon>
        <taxon>Cypriniformes</taxon>
        <taxon>Cyprinidae</taxon>
        <taxon>Cyprininae</taxon>
        <taxon>Cyprinus</taxon>
    </lineage>
</organism>
<evidence type="ECO:0000256" key="23">
    <source>
        <dbReference type="ARBA" id="ARBA00023203"/>
    </source>
</evidence>
<evidence type="ECO:0000256" key="9">
    <source>
        <dbReference type="ARBA" id="ARBA00010878"/>
    </source>
</evidence>
<keyword evidence="13" id="KW-0964">Secreted</keyword>
<name>A0A9J7XJ06_CYPCA</name>
<dbReference type="Pfam" id="PF15508">
    <property type="entry name" value="NAAA-beta"/>
    <property type="match status" value="1"/>
</dbReference>
<feature type="domain" description="Acid ceramidase N-terminal" evidence="32">
    <location>
        <begin position="328"/>
        <end position="389"/>
    </location>
</feature>
<dbReference type="AlphaFoldDB" id="A0A9J7XJ06"/>
<evidence type="ECO:0000256" key="21">
    <source>
        <dbReference type="ARBA" id="ARBA00023157"/>
    </source>
</evidence>
<evidence type="ECO:0000256" key="22">
    <source>
        <dbReference type="ARBA" id="ARBA00023180"/>
    </source>
</evidence>
<dbReference type="Gene3D" id="3.60.60.10">
    <property type="entry name" value="Penicillin V Acylase, Chain A"/>
    <property type="match status" value="1"/>
</dbReference>
<evidence type="ECO:0000256" key="25">
    <source>
        <dbReference type="ARBA" id="ARBA00023242"/>
    </source>
</evidence>
<feature type="compositionally biased region" description="Basic residues" evidence="30">
    <location>
        <begin position="20"/>
        <end position="32"/>
    </location>
</feature>
<keyword evidence="25" id="KW-0539">Nucleus</keyword>
<evidence type="ECO:0000256" key="19">
    <source>
        <dbReference type="ARBA" id="ARBA00022919"/>
    </source>
</evidence>
<evidence type="ECO:0000256" key="16">
    <source>
        <dbReference type="ARBA" id="ARBA00022729"/>
    </source>
</evidence>
<dbReference type="GO" id="GO:0006364">
    <property type="term" value="P:rRNA processing"/>
    <property type="evidence" value="ECO:0007669"/>
    <property type="project" value="UniProtKB-KW"/>
</dbReference>
<reference evidence="33" key="2">
    <citation type="submission" date="2025-09" db="UniProtKB">
        <authorList>
            <consortium name="Ensembl"/>
        </authorList>
    </citation>
    <scope>IDENTIFICATION</scope>
</reference>
<dbReference type="Gene3D" id="2.80.10.50">
    <property type="match status" value="1"/>
</dbReference>
<evidence type="ECO:0000313" key="33">
    <source>
        <dbReference type="Ensembl" id="ENSCCRP00000107434.1"/>
    </source>
</evidence>
<dbReference type="FunFam" id="2.80.10.50:FF:000031">
    <property type="entry name" value="FRG1 isoform 1"/>
    <property type="match status" value="1"/>
</dbReference>
<evidence type="ECO:0000256" key="30">
    <source>
        <dbReference type="SAM" id="MobiDB-lite"/>
    </source>
</evidence>
<keyword evidence="34" id="KW-1185">Reference proteome</keyword>
<dbReference type="GO" id="GO:0017040">
    <property type="term" value="F:N-acylsphingosine amidohydrolase activity"/>
    <property type="evidence" value="ECO:0007669"/>
    <property type="project" value="UniProtKB-EC"/>
</dbReference>
<dbReference type="InterPro" id="IPR008999">
    <property type="entry name" value="Actin-crosslinking"/>
</dbReference>
<evidence type="ECO:0000259" key="31">
    <source>
        <dbReference type="Pfam" id="PF02275"/>
    </source>
</evidence>
<evidence type="ECO:0000313" key="34">
    <source>
        <dbReference type="Proteomes" id="UP001108240"/>
    </source>
</evidence>
<evidence type="ECO:0000256" key="26">
    <source>
        <dbReference type="ARBA" id="ARBA00040588"/>
    </source>
</evidence>
<dbReference type="GO" id="GO:0005730">
    <property type="term" value="C:nucleolus"/>
    <property type="evidence" value="ECO:0007669"/>
    <property type="project" value="UniProtKB-SubCell"/>
</dbReference>
<evidence type="ECO:0000256" key="18">
    <source>
        <dbReference type="ARBA" id="ARBA00022884"/>
    </source>
</evidence>
<keyword evidence="14" id="KW-0517">Myogenesis</keyword>
<dbReference type="Proteomes" id="UP001108240">
    <property type="component" value="Unplaced"/>
</dbReference>
<evidence type="ECO:0000256" key="10">
    <source>
        <dbReference type="ARBA" id="ARBA00011891"/>
    </source>
</evidence>
<dbReference type="Pfam" id="PF06229">
    <property type="entry name" value="FRG1"/>
    <property type="match status" value="1"/>
</dbReference>
<dbReference type="PANTHER" id="PTHR28583:SF1">
    <property type="entry name" value="ACID CERAMIDASE"/>
    <property type="match status" value="1"/>
</dbReference>
<protein>
    <recommendedName>
        <fullName evidence="26">Acid ceramidase</fullName>
        <ecNumber evidence="10">3.5.1.23</ecNumber>
    </recommendedName>
    <alternativeName>
        <fullName evidence="29">Protein FRG1</fullName>
    </alternativeName>
</protein>
<keyword evidence="18" id="KW-0694">RNA-binding</keyword>
<evidence type="ECO:0000256" key="8">
    <source>
        <dbReference type="ARBA" id="ARBA00005730"/>
    </source>
</evidence>
<dbReference type="CDD" id="cd01903">
    <property type="entry name" value="Ntn_AC_NAAA"/>
    <property type="match status" value="1"/>
</dbReference>
<keyword evidence="22" id="KW-0325">Glycoprotein</keyword>
<comment type="subcellular location">
    <subcellularLocation>
        <location evidence="1">Cytoplasm</location>
        <location evidence="1">Myofibril</location>
        <location evidence="1">Sarcomere</location>
        <location evidence="1">Z line</location>
    </subcellularLocation>
    <subcellularLocation>
        <location evidence="2">Lysosome</location>
    </subcellularLocation>
    <subcellularLocation>
        <location evidence="3">Nucleus</location>
        <location evidence="3">Cajal body</location>
    </subcellularLocation>
    <subcellularLocation>
        <location evidence="4">Nucleus</location>
        <location evidence="4">Nucleolus</location>
    </subcellularLocation>
    <subcellularLocation>
        <location evidence="5">Secreted</location>
    </subcellularLocation>
</comment>
<comment type="pathway">
    <text evidence="7">Sphingolipid metabolism.</text>
</comment>
<keyword evidence="15" id="KW-0698">rRNA processing</keyword>
<evidence type="ECO:0000256" key="5">
    <source>
        <dbReference type="ARBA" id="ARBA00004613"/>
    </source>
</evidence>
<dbReference type="CDD" id="cd23338">
    <property type="entry name" value="beta-trefoil_FSCN_FRG1"/>
    <property type="match status" value="1"/>
</dbReference>
<evidence type="ECO:0000256" key="14">
    <source>
        <dbReference type="ARBA" id="ARBA00022541"/>
    </source>
</evidence>
<accession>A0A9J7XJ06</accession>
<dbReference type="FunFam" id="3.60.60.10:FF:000002">
    <property type="entry name" value="N-acylsphingosine amidohydrolase 1"/>
    <property type="match status" value="1"/>
</dbReference>
<evidence type="ECO:0000256" key="13">
    <source>
        <dbReference type="ARBA" id="ARBA00022525"/>
    </source>
</evidence>
<dbReference type="InterPro" id="IPR010414">
    <property type="entry name" value="FRG1"/>
</dbReference>
<dbReference type="GO" id="GO:0005764">
    <property type="term" value="C:lysosome"/>
    <property type="evidence" value="ECO:0007669"/>
    <property type="project" value="UniProtKB-SubCell"/>
</dbReference>
<keyword evidence="12" id="KW-0690">Ribosome biogenesis</keyword>
<dbReference type="GO" id="GO:0015030">
    <property type="term" value="C:Cajal body"/>
    <property type="evidence" value="ECO:0007669"/>
    <property type="project" value="UniProtKB-SubCell"/>
</dbReference>
<dbReference type="PANTHER" id="PTHR28583">
    <property type="entry name" value="ACID AMIDASE"/>
    <property type="match status" value="1"/>
</dbReference>
<dbReference type="GO" id="GO:0016020">
    <property type="term" value="C:membrane"/>
    <property type="evidence" value="ECO:0007669"/>
    <property type="project" value="GOC"/>
</dbReference>
<evidence type="ECO:0000256" key="24">
    <source>
        <dbReference type="ARBA" id="ARBA00023228"/>
    </source>
</evidence>
<comment type="similarity">
    <text evidence="8">Belongs to the acid ceramidase family.</text>
</comment>
<keyword evidence="20" id="KW-0443">Lipid metabolism</keyword>
<evidence type="ECO:0000256" key="17">
    <source>
        <dbReference type="ARBA" id="ARBA00022801"/>
    </source>
</evidence>
<dbReference type="GO" id="GO:0030018">
    <property type="term" value="C:Z disc"/>
    <property type="evidence" value="ECO:0007669"/>
    <property type="project" value="UniProtKB-SubCell"/>
</dbReference>
<evidence type="ECO:0000256" key="20">
    <source>
        <dbReference type="ARBA" id="ARBA00023098"/>
    </source>
</evidence>
<evidence type="ECO:0000256" key="6">
    <source>
        <dbReference type="ARBA" id="ARBA00004760"/>
    </source>
</evidence>
<evidence type="ECO:0000256" key="7">
    <source>
        <dbReference type="ARBA" id="ARBA00004991"/>
    </source>
</evidence>
<dbReference type="SUPFAM" id="SSF50405">
    <property type="entry name" value="Actin-crosslinking proteins"/>
    <property type="match status" value="1"/>
</dbReference>
<keyword evidence="11" id="KW-0963">Cytoplasm</keyword>
<keyword evidence="24" id="KW-0458">Lysosome</keyword>
<sequence>MTEYSHVKSTKLVLKGLNDKRKKKKNKDKKRKRDDDEDKLDIIGGWWTVKSFGELTGTVAIEMHKKSFIHALDTGLFTVGAPHKDDEGPDPPEQFTAIKVSDSRIALKSGYGKYLGINSDGVVVGRSDAIGSREQWEPVFQDSKTALLAANSCFISYSESGDIVAKNKTAGEEEMIKIRSCTEREVKRKDDIADEDRGDVKNCEVNYVKKFQSFQDRKLRVNEGDSGTLKKARTEGKFHEALLDRRAKMKADRYYHGPSRVSSVLPRSQPLLKSTGHCARLTMIPKLNLCCFILSFVFLCLSAQYVPPYTEECRSGMYPPNGPTFEGDVSWYTVNLDLPPNKRWTDVITDKKKDMVSMIQAIRDLADAFVPSGKLIDLVDKDLPLMVDTLPYPFNEEIRGIASVSGVSLGEVVLFNIFYEVFTVCTSLVAEDVNGNLIHARNLDFGLFMGWDLKNRSWIITEKLKPLVVNIDFRRNNQTVFKSTNFAGYVGMLTGIHPHSFTLTMNERFTLDGGYIGILEWILGKRDGMWMSFLTRSVLENATSYESAKALLSDTKLLAPAYFILGGNQPGQACIITRSRTHSISPLELDVKNGRWYVLETNYDHWKEPLFLDDRRTPAMKCMNQTTQADISIKTVYDVLSTKPVLNKLTTYTTLMEVSKGTLESYIRDCPNPCMPW</sequence>
<evidence type="ECO:0000256" key="3">
    <source>
        <dbReference type="ARBA" id="ARBA00004408"/>
    </source>
</evidence>
<feature type="domain" description="Choloylglycine hydrolase/NAAA C-terminal" evidence="31">
    <location>
        <begin position="425"/>
        <end position="662"/>
    </location>
</feature>
<evidence type="ECO:0000256" key="29">
    <source>
        <dbReference type="ARBA" id="ARBA00071071"/>
    </source>
</evidence>
<evidence type="ECO:0000256" key="12">
    <source>
        <dbReference type="ARBA" id="ARBA00022517"/>
    </source>
</evidence>
<comment type="function">
    <text evidence="28">Binds to mRNA in a sequence-independent manner. May play a role in regulation of pre-mRNA splicing or in the assembly of rRNA into ribosomal subunits. May be involved in mRNA transport. May be involved in epigenetic regulation of muscle differentiation through regulation of activity of the histone-lysine N-methyltransferase KMT5B.</text>
</comment>
<evidence type="ECO:0000256" key="28">
    <source>
        <dbReference type="ARBA" id="ARBA00059473"/>
    </source>
</evidence>
<evidence type="ECO:0000256" key="4">
    <source>
        <dbReference type="ARBA" id="ARBA00004604"/>
    </source>
</evidence>
<dbReference type="GO" id="GO:0006665">
    <property type="term" value="P:sphingolipid metabolic process"/>
    <property type="evidence" value="ECO:0007669"/>
    <property type="project" value="UniProtKB-KW"/>
</dbReference>
<evidence type="ECO:0000256" key="2">
    <source>
        <dbReference type="ARBA" id="ARBA00004371"/>
    </source>
</evidence>
<keyword evidence="17" id="KW-0378">Hydrolase</keyword>
<dbReference type="Ensembl" id="ENSCCRT00000107216.1">
    <property type="protein sequence ID" value="ENSCCRP00000107434.1"/>
    <property type="gene ID" value="ENSCCRG00000032740.2"/>
</dbReference>